<dbReference type="CDD" id="cd07185">
    <property type="entry name" value="OmpA_C-like"/>
    <property type="match status" value="1"/>
</dbReference>
<evidence type="ECO:0000313" key="8">
    <source>
        <dbReference type="Proteomes" id="UP000671852"/>
    </source>
</evidence>
<dbReference type="InterPro" id="IPR036737">
    <property type="entry name" value="OmpA-like_sf"/>
</dbReference>
<dbReference type="Pfam" id="PF00691">
    <property type="entry name" value="OmpA"/>
    <property type="match status" value="1"/>
</dbReference>
<keyword evidence="3 5" id="KW-0472">Membrane</keyword>
<dbReference type="KEGG" id="saqt:GJV85_03080"/>
<dbReference type="PRINTS" id="PR01021">
    <property type="entry name" value="OMPADOMAIN"/>
</dbReference>
<dbReference type="PANTHER" id="PTHR30329:SF21">
    <property type="entry name" value="LIPOPROTEIN YIAD-RELATED"/>
    <property type="match status" value="1"/>
</dbReference>
<dbReference type="Pfam" id="PF02412">
    <property type="entry name" value="TSP_3"/>
    <property type="match status" value="1"/>
</dbReference>
<dbReference type="InterPro" id="IPR003367">
    <property type="entry name" value="Thrombospondin_3-like_rpt"/>
</dbReference>
<reference evidence="7" key="2">
    <citation type="submission" date="2021-04" db="EMBL/GenBank/DDBJ databases">
        <title>Isolation and characterization of a novel species of the genus Sulfurimonas.</title>
        <authorList>
            <person name="Fukui M."/>
        </authorList>
    </citation>
    <scope>NUCLEOTIDE SEQUENCE</scope>
    <source>
        <strain evidence="7">H1576</strain>
    </source>
</reference>
<dbReference type="InterPro" id="IPR050330">
    <property type="entry name" value="Bact_OuterMem_StrucFunc"/>
</dbReference>
<organism evidence="7 8">
    <name type="scientific">Sulfurimonas aquatica</name>
    <dbReference type="NCBI Taxonomy" id="2672570"/>
    <lineage>
        <taxon>Bacteria</taxon>
        <taxon>Pseudomonadati</taxon>
        <taxon>Campylobacterota</taxon>
        <taxon>Epsilonproteobacteria</taxon>
        <taxon>Campylobacterales</taxon>
        <taxon>Sulfurimonadaceae</taxon>
        <taxon>Sulfurimonas</taxon>
    </lineage>
</organism>
<evidence type="ECO:0000256" key="1">
    <source>
        <dbReference type="ARBA" id="ARBA00004442"/>
    </source>
</evidence>
<dbReference type="GO" id="GO:0009279">
    <property type="term" value="C:cell outer membrane"/>
    <property type="evidence" value="ECO:0007669"/>
    <property type="project" value="UniProtKB-SubCell"/>
</dbReference>
<dbReference type="PROSITE" id="PS01068">
    <property type="entry name" value="OMPA_1"/>
    <property type="match status" value="1"/>
</dbReference>
<gene>
    <name evidence="7" type="ORF">GJV85_03080</name>
</gene>
<keyword evidence="8" id="KW-1185">Reference proteome</keyword>
<dbReference type="Gene3D" id="3.30.1330.60">
    <property type="entry name" value="OmpA-like domain"/>
    <property type="match status" value="1"/>
</dbReference>
<reference evidence="7" key="1">
    <citation type="submission" date="2019-11" db="EMBL/GenBank/DDBJ databases">
        <authorList>
            <person name="Kojima H."/>
        </authorList>
    </citation>
    <scope>NUCLEOTIDE SEQUENCE</scope>
    <source>
        <strain evidence="7">H1576</strain>
    </source>
</reference>
<dbReference type="AlphaFoldDB" id="A0A975GBX2"/>
<evidence type="ECO:0000313" key="7">
    <source>
        <dbReference type="EMBL" id="QSZ41136.1"/>
    </source>
</evidence>
<name>A0A975GBX2_9BACT</name>
<dbReference type="SUPFAM" id="SSF103647">
    <property type="entry name" value="TSP type-3 repeat"/>
    <property type="match status" value="1"/>
</dbReference>
<dbReference type="GO" id="GO:0007155">
    <property type="term" value="P:cell adhesion"/>
    <property type="evidence" value="ECO:0007669"/>
    <property type="project" value="InterPro"/>
</dbReference>
<accession>A0A975GBX2</accession>
<evidence type="ECO:0000256" key="2">
    <source>
        <dbReference type="ARBA" id="ARBA00022729"/>
    </source>
</evidence>
<dbReference type="GO" id="GO:0005509">
    <property type="term" value="F:calcium ion binding"/>
    <property type="evidence" value="ECO:0007669"/>
    <property type="project" value="InterPro"/>
</dbReference>
<dbReference type="EMBL" id="CP046072">
    <property type="protein sequence ID" value="QSZ41136.1"/>
    <property type="molecule type" value="Genomic_DNA"/>
</dbReference>
<dbReference type="PANTHER" id="PTHR30329">
    <property type="entry name" value="STATOR ELEMENT OF FLAGELLAR MOTOR COMPLEX"/>
    <property type="match status" value="1"/>
</dbReference>
<dbReference type="Gene3D" id="4.10.1080.10">
    <property type="entry name" value="TSP type-3 repeat"/>
    <property type="match status" value="1"/>
</dbReference>
<sequence>MMINSRVLFFKVMYLLILFMPTLLFSSIYSDGYSLESNETVQNEKVTDFNSGSFDEIIRFNMIEMREDEDLIEEETKEILNKIHQLEDNNASIRVTILGHTDRATDDANEIVVESDTFVNYILNFFRCFISSDDTQKIAQEYAEDFQNRLVKSGVDKNITYVESRGGIDESYTPLDTDSREASNGVRVAIYVISKKDIDSDGDGVFDKSDKCVDSPRGFGVDSFGCTLDSDWDGVLDDKDECPKTPTITSVDLKGCPLDEDNDGVADYKDQCLDTLVGLAVNPYGCPINHTLKLNFKTSSAKILSDSYSQIKVFSEFMKNNPAFKAEIIGHTDSVGKAEENMKLSEDRALNVKKALIQNGVEEWRLVSRGRGELDPLESNRTESGRLTNRRTEIVLFY</sequence>
<dbReference type="RefSeq" id="WP_207562408.1">
    <property type="nucleotide sequence ID" value="NZ_CP046072.1"/>
</dbReference>
<dbReference type="Proteomes" id="UP000671852">
    <property type="component" value="Chromosome"/>
</dbReference>
<evidence type="ECO:0000256" key="5">
    <source>
        <dbReference type="PROSITE-ProRule" id="PRU00473"/>
    </source>
</evidence>
<keyword evidence="4" id="KW-0998">Cell outer membrane</keyword>
<proteinExistence type="predicted"/>
<dbReference type="InterPro" id="IPR028974">
    <property type="entry name" value="TSP_type-3_rpt"/>
</dbReference>
<dbReference type="InterPro" id="IPR006664">
    <property type="entry name" value="OMP_bac"/>
</dbReference>
<evidence type="ECO:0000256" key="4">
    <source>
        <dbReference type="ARBA" id="ARBA00023237"/>
    </source>
</evidence>
<keyword evidence="2" id="KW-0732">Signal</keyword>
<comment type="subcellular location">
    <subcellularLocation>
        <location evidence="1">Cell outer membrane</location>
    </subcellularLocation>
</comment>
<dbReference type="PROSITE" id="PS51123">
    <property type="entry name" value="OMPA_2"/>
    <property type="match status" value="1"/>
</dbReference>
<evidence type="ECO:0000256" key="3">
    <source>
        <dbReference type="ARBA" id="ARBA00023136"/>
    </source>
</evidence>
<feature type="domain" description="OmpA-like" evidence="6">
    <location>
        <begin position="284"/>
        <end position="398"/>
    </location>
</feature>
<dbReference type="SUPFAM" id="SSF103088">
    <property type="entry name" value="OmpA-like"/>
    <property type="match status" value="2"/>
</dbReference>
<dbReference type="InterPro" id="IPR006665">
    <property type="entry name" value="OmpA-like"/>
</dbReference>
<protein>
    <submittedName>
        <fullName evidence="7">OmpA family protein</fullName>
    </submittedName>
</protein>
<evidence type="ECO:0000259" key="6">
    <source>
        <dbReference type="PROSITE" id="PS51123"/>
    </source>
</evidence>
<dbReference type="InterPro" id="IPR006690">
    <property type="entry name" value="OMPA-like_CS"/>
</dbReference>